<name>A0AAW2REN0_SESRA</name>
<reference evidence="2" key="1">
    <citation type="submission" date="2020-06" db="EMBL/GenBank/DDBJ databases">
        <authorList>
            <person name="Li T."/>
            <person name="Hu X."/>
            <person name="Zhang T."/>
            <person name="Song X."/>
            <person name="Zhang H."/>
            <person name="Dai N."/>
            <person name="Sheng W."/>
            <person name="Hou X."/>
            <person name="Wei L."/>
        </authorList>
    </citation>
    <scope>NUCLEOTIDE SEQUENCE</scope>
    <source>
        <strain evidence="2">G02</strain>
        <tissue evidence="2">Leaf</tissue>
    </source>
</reference>
<dbReference type="EMBL" id="JACGWJ010000013">
    <property type="protein sequence ID" value="KAL0378370.1"/>
    <property type="molecule type" value="Genomic_DNA"/>
</dbReference>
<proteinExistence type="predicted"/>
<accession>A0AAW2REN0</accession>
<dbReference type="AlphaFoldDB" id="A0AAW2REN0"/>
<evidence type="ECO:0000256" key="1">
    <source>
        <dbReference type="SAM" id="MobiDB-lite"/>
    </source>
</evidence>
<feature type="region of interest" description="Disordered" evidence="1">
    <location>
        <begin position="28"/>
        <end position="49"/>
    </location>
</feature>
<comment type="caution">
    <text evidence="2">The sequence shown here is derived from an EMBL/GenBank/DDBJ whole genome shotgun (WGS) entry which is preliminary data.</text>
</comment>
<protein>
    <submittedName>
        <fullName evidence="2">Uncharacterized protein</fullName>
    </submittedName>
</protein>
<reference evidence="2" key="2">
    <citation type="journal article" date="2024" name="Plant">
        <title>Genomic evolution and insights into agronomic trait innovations of Sesamum species.</title>
        <authorList>
            <person name="Miao H."/>
            <person name="Wang L."/>
            <person name="Qu L."/>
            <person name="Liu H."/>
            <person name="Sun Y."/>
            <person name="Le M."/>
            <person name="Wang Q."/>
            <person name="Wei S."/>
            <person name="Zheng Y."/>
            <person name="Lin W."/>
            <person name="Duan Y."/>
            <person name="Cao H."/>
            <person name="Xiong S."/>
            <person name="Wang X."/>
            <person name="Wei L."/>
            <person name="Li C."/>
            <person name="Ma Q."/>
            <person name="Ju M."/>
            <person name="Zhao R."/>
            <person name="Li G."/>
            <person name="Mu C."/>
            <person name="Tian Q."/>
            <person name="Mei H."/>
            <person name="Zhang T."/>
            <person name="Gao T."/>
            <person name="Zhang H."/>
        </authorList>
    </citation>
    <scope>NUCLEOTIDE SEQUENCE</scope>
    <source>
        <strain evidence="2">G02</strain>
    </source>
</reference>
<sequence length="49" mass="5085">MENIETLLAAVAQTQGFDDDEPVASTAAEVGLEGSESSPVVREKSVGYS</sequence>
<organism evidence="2">
    <name type="scientific">Sesamum radiatum</name>
    <name type="common">Black benniseed</name>
    <dbReference type="NCBI Taxonomy" id="300843"/>
    <lineage>
        <taxon>Eukaryota</taxon>
        <taxon>Viridiplantae</taxon>
        <taxon>Streptophyta</taxon>
        <taxon>Embryophyta</taxon>
        <taxon>Tracheophyta</taxon>
        <taxon>Spermatophyta</taxon>
        <taxon>Magnoliopsida</taxon>
        <taxon>eudicotyledons</taxon>
        <taxon>Gunneridae</taxon>
        <taxon>Pentapetalae</taxon>
        <taxon>asterids</taxon>
        <taxon>lamiids</taxon>
        <taxon>Lamiales</taxon>
        <taxon>Pedaliaceae</taxon>
        <taxon>Sesamum</taxon>
    </lineage>
</organism>
<gene>
    <name evidence="2" type="ORF">Sradi_3142500</name>
</gene>
<evidence type="ECO:0000313" key="2">
    <source>
        <dbReference type="EMBL" id="KAL0378370.1"/>
    </source>
</evidence>